<comment type="caution">
    <text evidence="5">The sequence shown here is derived from an EMBL/GenBank/DDBJ whole genome shotgun (WGS) entry which is preliminary data.</text>
</comment>
<feature type="region of interest" description="Disordered" evidence="1">
    <location>
        <begin position="300"/>
        <end position="320"/>
    </location>
</feature>
<dbReference type="Pfam" id="PF13032">
    <property type="entry name" value="RNaseH_pPIWI_RE"/>
    <property type="match status" value="1"/>
</dbReference>
<evidence type="ECO:0000259" key="2">
    <source>
        <dbReference type="Pfam" id="PF13032"/>
    </source>
</evidence>
<evidence type="ECO:0000313" key="6">
    <source>
        <dbReference type="Proteomes" id="UP000590749"/>
    </source>
</evidence>
<sequence>MAAAKTLTRLDVLAYRCTPALLDGAAVHLREFEPGVRSMWKILERTYLERTKHTDQAQAPYSVITNALRCLTGGYAYFDPKKLFLVTGEPIDDDLLQDTFTLFCGLTAGEHIDNIDLTNPAALARRIAETPQETRTLADYLTRTDADQPDAPPWVYKSATWLLSRRLTETPWTVDGHDITLHPDSDGGFIAWDHPWPNKSRTAFAFARGRMVMKTHPNIKDPLILLSASATRLKKNMAFARTVLAAQAEPGRPIVEVEMAGRGRIRSISRMSLEVLARLGMDQSILHAIQQRVDDERAELEAATAQKRKPRPLDTEPGNLRPIQSKNYKFSVGRGVGMHFLRELDRKFREVFGDTAQQPGIYVDLNAFKKRKIKEEGLLPKPVDVERSLISMGMSHLRLVCLWYRDENRVRMIRGLADAYGLPLDALDPIEGVPIALHGSTISTVFHQVPQFLEHGPASGSAADIAHIAALKPEPGVLVGVWAETAYASHDDEIDEDAEATPTSTAAQQLPEDHDAKHRSRRTLAERDIVSQFIKESTSDSGTDHPAQLAQLDLYRSLGIIDDRIDDVMIDTIAPGLTASDVVHCGIHVRRQSKRKGERSPRICITATALKPPTAPGRSWTLLGWSYTDRKWKPYHQAQAQFHAQDYPTGRLTEELVDTDQGGKAVAKLIDDALGKLVAEIDYMPYTVTVDGFATRRLWDGLHNNKQGMTGRAGTTWLPGHTLPLKERPIAVIRVNKNAAELPIPIRTTKIAADGEITKGNDTSNALCRIDVDFADPVWLLTTVPLQYDGAGAGRLGATKTRWTADFGSNVKGELRKNEAKANWYAMNTTEIYVIPSTPDVDTSALARMTARLCTQSLGWTRRTRYPVHLHAANQMDLDHPQFRRSALGEDPEAETLGEAPVTDDLSED</sequence>
<gene>
    <name evidence="5" type="ORF">FHR83_005358</name>
</gene>
<dbReference type="Proteomes" id="UP000590749">
    <property type="component" value="Unassembled WGS sequence"/>
</dbReference>
<evidence type="ECO:0000256" key="1">
    <source>
        <dbReference type="SAM" id="MobiDB-lite"/>
    </source>
</evidence>
<feature type="region of interest" description="Disordered" evidence="1">
    <location>
        <begin position="495"/>
        <end position="521"/>
    </location>
</feature>
<dbReference type="Pfam" id="PF18157">
    <property type="entry name" value="MID_pPIWI_RE"/>
    <property type="match status" value="1"/>
</dbReference>
<dbReference type="InterPro" id="IPR040496">
    <property type="entry name" value="MID_pPIWI_RE"/>
</dbReference>
<feature type="domain" description="pPIWI-RE module N-terminal" evidence="3">
    <location>
        <begin position="14"/>
        <end position="361"/>
    </location>
</feature>
<reference evidence="5 6" key="1">
    <citation type="submission" date="2020-08" db="EMBL/GenBank/DDBJ databases">
        <title>Genomic Encyclopedia of Type Strains, Phase III (KMG-III): the genomes of soil and plant-associated and newly described type strains.</title>
        <authorList>
            <person name="Whitman W."/>
        </authorList>
    </citation>
    <scope>NUCLEOTIDE SEQUENCE [LARGE SCALE GENOMIC DNA]</scope>
    <source>
        <strain evidence="5 6">CECT 3287</strain>
    </source>
</reference>
<dbReference type="EMBL" id="JACHXF010000012">
    <property type="protein sequence ID" value="MBB3097674.1"/>
    <property type="molecule type" value="Genomic_DNA"/>
</dbReference>
<name>A0A7W5FGL5_9ACTN</name>
<dbReference type="RefSeq" id="WP_203833978.1">
    <property type="nucleotide sequence ID" value="NZ_BMPW01000019.1"/>
</dbReference>
<feature type="domain" description="pPIWI-RE RNaseH" evidence="2">
    <location>
        <begin position="584"/>
        <end position="882"/>
    </location>
</feature>
<protein>
    <recommendedName>
        <fullName evidence="7">DUF3893 domain-containing protein</fullName>
    </recommendedName>
</protein>
<dbReference type="AlphaFoldDB" id="A0A7W5FGL5"/>
<dbReference type="Pfam" id="PF13111">
    <property type="entry name" value="pPIWI_RE_X"/>
    <property type="match status" value="1"/>
</dbReference>
<evidence type="ECO:0000259" key="3">
    <source>
        <dbReference type="Pfam" id="PF13111"/>
    </source>
</evidence>
<dbReference type="InterPro" id="IPR025085">
    <property type="entry name" value="pPIWI_RE_X"/>
</dbReference>
<feature type="region of interest" description="Disordered" evidence="1">
    <location>
        <begin position="888"/>
        <end position="909"/>
    </location>
</feature>
<dbReference type="InterPro" id="IPR024996">
    <property type="entry name" value="RNaseH_pPIWI_RE"/>
</dbReference>
<feature type="domain" description="Prokaryotic pPIWI-RE MID" evidence="4">
    <location>
        <begin position="468"/>
        <end position="564"/>
    </location>
</feature>
<proteinExistence type="predicted"/>
<evidence type="ECO:0008006" key="7">
    <source>
        <dbReference type="Google" id="ProtNLM"/>
    </source>
</evidence>
<evidence type="ECO:0000259" key="4">
    <source>
        <dbReference type="Pfam" id="PF18157"/>
    </source>
</evidence>
<accession>A0A7W5FGL5</accession>
<organism evidence="5 6">
    <name type="scientific">Actinoplanes campanulatus</name>
    <dbReference type="NCBI Taxonomy" id="113559"/>
    <lineage>
        <taxon>Bacteria</taxon>
        <taxon>Bacillati</taxon>
        <taxon>Actinomycetota</taxon>
        <taxon>Actinomycetes</taxon>
        <taxon>Micromonosporales</taxon>
        <taxon>Micromonosporaceae</taxon>
        <taxon>Actinoplanes</taxon>
    </lineage>
</organism>
<evidence type="ECO:0000313" key="5">
    <source>
        <dbReference type="EMBL" id="MBB3097674.1"/>
    </source>
</evidence>
<keyword evidence="6" id="KW-1185">Reference proteome</keyword>